<evidence type="ECO:0000256" key="15">
    <source>
        <dbReference type="ARBA" id="ARBA00022842"/>
    </source>
</evidence>
<comment type="cofactor">
    <cofactor evidence="23">
        <name>FAD</name>
        <dbReference type="ChEBI" id="CHEBI:57692"/>
    </cofactor>
    <text evidence="23">Binds 1 FAD per subunit.</text>
</comment>
<evidence type="ECO:0000256" key="23">
    <source>
        <dbReference type="PIRSR" id="PIRSR602081-1"/>
    </source>
</evidence>
<keyword evidence="29" id="KW-1185">Reference proteome</keyword>
<dbReference type="NCBIfam" id="TIGR02766">
    <property type="entry name" value="crypt_chrom_pln"/>
    <property type="match status" value="1"/>
</dbReference>
<dbReference type="GO" id="GO:0010617">
    <property type="term" value="P:circadian regulation of calcium ion oscillation"/>
    <property type="evidence" value="ECO:0007669"/>
    <property type="project" value="UniProtKB-ARBA"/>
</dbReference>
<dbReference type="Gene3D" id="1.10.579.10">
    <property type="entry name" value="DNA Cyclobutane Dipyrimidine Photolyase, subunit A, domain 3"/>
    <property type="match status" value="1"/>
</dbReference>
<feature type="region of interest" description="Disordered" evidence="25">
    <location>
        <begin position="615"/>
        <end position="641"/>
    </location>
</feature>
<organism evidence="28 29">
    <name type="scientific">Carpinus fangiana</name>
    <dbReference type="NCBI Taxonomy" id="176857"/>
    <lineage>
        <taxon>Eukaryota</taxon>
        <taxon>Viridiplantae</taxon>
        <taxon>Streptophyta</taxon>
        <taxon>Embryophyta</taxon>
        <taxon>Tracheophyta</taxon>
        <taxon>Spermatophyta</taxon>
        <taxon>Magnoliopsida</taxon>
        <taxon>eudicotyledons</taxon>
        <taxon>Gunneridae</taxon>
        <taxon>Pentapetalae</taxon>
        <taxon>rosids</taxon>
        <taxon>fabids</taxon>
        <taxon>Fagales</taxon>
        <taxon>Betulaceae</taxon>
        <taxon>Carpinus</taxon>
    </lineage>
</organism>
<dbReference type="OrthoDB" id="435881at2759"/>
<dbReference type="GO" id="GO:0004722">
    <property type="term" value="F:protein serine/threonine phosphatase activity"/>
    <property type="evidence" value="ECO:0007669"/>
    <property type="project" value="UniProtKB-EC"/>
</dbReference>
<dbReference type="PANTHER" id="PTHR11455">
    <property type="entry name" value="CRYPTOCHROME"/>
    <property type="match status" value="1"/>
</dbReference>
<dbReference type="GO" id="GO:0010118">
    <property type="term" value="P:stomatal movement"/>
    <property type="evidence" value="ECO:0007669"/>
    <property type="project" value="UniProtKB-ARBA"/>
</dbReference>
<dbReference type="GO" id="GO:0043153">
    <property type="term" value="P:entrainment of circadian clock by photoperiod"/>
    <property type="evidence" value="ECO:0007669"/>
    <property type="project" value="TreeGrafter"/>
</dbReference>
<feature type="binding site" evidence="23">
    <location>
        <begin position="241"/>
        <end position="245"/>
    </location>
    <ligand>
        <name>FAD</name>
        <dbReference type="ChEBI" id="CHEBI:57692"/>
    </ligand>
</feature>
<keyword evidence="16" id="KW-0904">Protein phosphatase</keyword>
<accession>A0A5N6RAS8</accession>
<dbReference type="SMART" id="SM00331">
    <property type="entry name" value="PP2C_SIG"/>
    <property type="match status" value="1"/>
</dbReference>
<feature type="binding site" evidence="23">
    <location>
        <position position="284"/>
    </location>
    <ligand>
        <name>FAD</name>
        <dbReference type="ChEBI" id="CHEBI:57692"/>
    </ligand>
</feature>
<dbReference type="GO" id="GO:0032922">
    <property type="term" value="P:circadian regulation of gene expression"/>
    <property type="evidence" value="ECO:0007669"/>
    <property type="project" value="TreeGrafter"/>
</dbReference>
<feature type="site" description="Electron transfer via tryptophanyl radical" evidence="24">
    <location>
        <position position="318"/>
    </location>
</feature>
<dbReference type="GO" id="GO:0003904">
    <property type="term" value="F:deoxyribodipyrimidine photo-lyase activity"/>
    <property type="evidence" value="ECO:0007669"/>
    <property type="project" value="TreeGrafter"/>
</dbReference>
<feature type="compositionally biased region" description="Low complexity" evidence="25">
    <location>
        <begin position="618"/>
        <end position="627"/>
    </location>
</feature>
<keyword evidence="12" id="KW-0378">Hydrolase</keyword>
<keyword evidence="8" id="KW-0716">Sensory transduction</keyword>
<keyword evidence="14" id="KW-0067">ATP-binding</keyword>
<keyword evidence="17" id="KW-0157">Chromophore</keyword>
<dbReference type="GO" id="GO:0048580">
    <property type="term" value="P:regulation of post-embryonic development"/>
    <property type="evidence" value="ECO:0007669"/>
    <property type="project" value="UniProtKB-ARBA"/>
</dbReference>
<comment type="similarity">
    <text evidence="4">Belongs to the DNA photolyase class-1 family.</text>
</comment>
<dbReference type="Gene3D" id="3.40.50.620">
    <property type="entry name" value="HUPs"/>
    <property type="match status" value="1"/>
</dbReference>
<evidence type="ECO:0000256" key="16">
    <source>
        <dbReference type="ARBA" id="ARBA00022912"/>
    </source>
</evidence>
<evidence type="ECO:0000256" key="10">
    <source>
        <dbReference type="ARBA" id="ARBA00022723"/>
    </source>
</evidence>
<evidence type="ECO:0000256" key="9">
    <source>
        <dbReference type="ARBA" id="ARBA00022630"/>
    </source>
</evidence>
<dbReference type="InterPro" id="IPR014729">
    <property type="entry name" value="Rossmann-like_a/b/a_fold"/>
</dbReference>
<keyword evidence="10" id="KW-0479">Metal-binding</keyword>
<evidence type="ECO:0000256" key="1">
    <source>
        <dbReference type="ARBA" id="ARBA00001932"/>
    </source>
</evidence>
<dbReference type="GO" id="GO:0005524">
    <property type="term" value="F:ATP binding"/>
    <property type="evidence" value="ECO:0007669"/>
    <property type="project" value="UniProtKB-KW"/>
</dbReference>
<sequence>MSSGGGCSIVWFRRDLRVEDNPALAAGVRAGAVVAVFVWAPEEEGHFYPGRVSRWWLKHSLAHLDSSLRSLGTSLITKRSTDSVSSLLEVVKSTGATQLFFNHLYDPLSLVRDHRTKEVLSAQGIAVRSFNADLLYEPWDVTDDHGRPFTTFAAFWERCLSMPYDPEAPLLPPKRIISGDVSGCPSDALVFEDESEKGSNALLARAWSPGWSNADKALTTFINGPLIEYSENRRKADSATTSFLSPHLHFGEVSVRKVFHLVRIKQVLWANEGNKAGEESVNLFLKSIGLREYSRYLSFNHPYSHERPLLGHRKHFPWVVNEGYFKAWRQGRTGYPLVDAGMRELWASGWLHDRIRVVVSSFFVKVLQLPWRWGMKYFWDTLLDADLESDALGWQYISGTLPDGREFDRIDNPQFQGYKFDPNGEYVRRWLPELARLPTEWIHHPWNAPEPVLQAAGIELGSNYPLPIVGIDAAKARLQEALSEMWQQEAASRAAIENGIEEGLGDSSESAPIAFPQDIQMAENHETLRDNPPMTVRRYEDQMVPSMTSSLVRVEEEEPSSEIRNLAEESRAEVPMNLNATDQELAARNTLNQAVLQTVRSNNLPQFYTSEVLRNAAEDSTAESSSSSRRERDGGVVPVWSPSTSSYSEQFVGDENGIASSSSYLQRHPQSHQIVNCRRLSQTGGHRSSNDWPAKTDELLTASFLFCKSCSSLKADIKSLLVLSTNKFQYFGVRSSSSSGKGRSHEGLMKYGFSLVKGKANHPMEDYHVAKFVQIQEHELGLFAIYDGHLGDSVPAYLQKHLMSNILKEEEFWVDPNRSITKAYEKTDQAILSHSSDLGRGGSTAVTAILINGQKLWIANVGDSRAVLSSGGQAIQMTIDHEPNTERGIIENKGGFVSNMPGDVPRVNGQLAVSRAFGDKSLKLHLRSDPDIRDTIVDINTDILILASDGLWKVIANQEAVDIARKIKDPQKAAKQLIAEALKRDSKDDISCIVVRFRG</sequence>
<dbReference type="GO" id="GO:0010075">
    <property type="term" value="P:regulation of meristem growth"/>
    <property type="evidence" value="ECO:0007669"/>
    <property type="project" value="UniProtKB-ARBA"/>
</dbReference>
<dbReference type="Proteomes" id="UP000327013">
    <property type="component" value="Chromosome 5"/>
</dbReference>
<keyword evidence="18" id="KW-0675">Receptor</keyword>
<evidence type="ECO:0000256" key="20">
    <source>
        <dbReference type="ARBA" id="ARBA00047761"/>
    </source>
</evidence>
<evidence type="ECO:0000256" key="19">
    <source>
        <dbReference type="ARBA" id="ARBA00023211"/>
    </source>
</evidence>
<evidence type="ECO:0000256" key="17">
    <source>
        <dbReference type="ARBA" id="ARBA00022991"/>
    </source>
</evidence>
<dbReference type="InterPro" id="IPR001932">
    <property type="entry name" value="PPM-type_phosphatase-like_dom"/>
</dbReference>
<comment type="catalytic activity">
    <reaction evidence="21">
        <text>O-phospho-L-threonyl-[protein] + H2O = L-threonyl-[protein] + phosphate</text>
        <dbReference type="Rhea" id="RHEA:47004"/>
        <dbReference type="Rhea" id="RHEA-COMP:11060"/>
        <dbReference type="Rhea" id="RHEA-COMP:11605"/>
        <dbReference type="ChEBI" id="CHEBI:15377"/>
        <dbReference type="ChEBI" id="CHEBI:30013"/>
        <dbReference type="ChEBI" id="CHEBI:43474"/>
        <dbReference type="ChEBI" id="CHEBI:61977"/>
        <dbReference type="EC" id="3.1.3.16"/>
    </reaction>
</comment>
<dbReference type="FunFam" id="1.10.579.10:FF:000003">
    <property type="entry name" value="Deoxyribodipyrimidine photo-lyase"/>
    <property type="match status" value="1"/>
</dbReference>
<dbReference type="GO" id="GO:0072387">
    <property type="term" value="P:flavin adenine dinucleotide metabolic process"/>
    <property type="evidence" value="ECO:0007669"/>
    <property type="project" value="UniProtKB-ARBA"/>
</dbReference>
<dbReference type="GO" id="GO:0003677">
    <property type="term" value="F:DNA binding"/>
    <property type="evidence" value="ECO:0007669"/>
    <property type="project" value="TreeGrafter"/>
</dbReference>
<dbReference type="GO" id="GO:0009638">
    <property type="term" value="P:phototropism"/>
    <property type="evidence" value="ECO:0007669"/>
    <property type="project" value="UniProtKB-ARBA"/>
</dbReference>
<dbReference type="GO" id="GO:0009646">
    <property type="term" value="P:response to absence of light"/>
    <property type="evidence" value="ECO:0007669"/>
    <property type="project" value="UniProtKB-ARBA"/>
</dbReference>
<evidence type="ECO:0000256" key="6">
    <source>
        <dbReference type="ARBA" id="ARBA00013081"/>
    </source>
</evidence>
<dbReference type="InterPro" id="IPR002081">
    <property type="entry name" value="Cryptochrome/DNA_photolyase_1"/>
</dbReference>
<evidence type="ECO:0000256" key="3">
    <source>
        <dbReference type="ARBA" id="ARBA00001946"/>
    </source>
</evidence>
<dbReference type="GO" id="GO:0009882">
    <property type="term" value="F:blue light photoreceptor activity"/>
    <property type="evidence" value="ECO:0007669"/>
    <property type="project" value="InterPro"/>
</dbReference>
<dbReference type="EC" id="3.1.3.16" evidence="6"/>
<dbReference type="GO" id="GO:0046872">
    <property type="term" value="F:metal ion binding"/>
    <property type="evidence" value="ECO:0007669"/>
    <property type="project" value="UniProtKB-KW"/>
</dbReference>
<evidence type="ECO:0000259" key="26">
    <source>
        <dbReference type="PROSITE" id="PS51645"/>
    </source>
</evidence>
<dbReference type="GO" id="GO:0009414">
    <property type="term" value="P:response to water deprivation"/>
    <property type="evidence" value="ECO:0007669"/>
    <property type="project" value="UniProtKB-ARBA"/>
</dbReference>
<feature type="binding site" evidence="23">
    <location>
        <begin position="384"/>
        <end position="386"/>
    </location>
    <ligand>
        <name>FAD</name>
        <dbReference type="ChEBI" id="CHEBI:57692"/>
    </ligand>
</feature>
<proteinExistence type="inferred from homology"/>
<dbReference type="PROSITE" id="PS51746">
    <property type="entry name" value="PPM_2"/>
    <property type="match status" value="1"/>
</dbReference>
<dbReference type="Pfam" id="PF12546">
    <property type="entry name" value="Cryptochrome_C"/>
    <property type="match status" value="1"/>
</dbReference>
<evidence type="ECO:0000256" key="5">
    <source>
        <dbReference type="ARBA" id="ARBA00006702"/>
    </source>
</evidence>
<dbReference type="SUPFAM" id="SSF81606">
    <property type="entry name" value="PP2C-like"/>
    <property type="match status" value="1"/>
</dbReference>
<dbReference type="InterPro" id="IPR036457">
    <property type="entry name" value="PPM-type-like_dom_sf"/>
</dbReference>
<evidence type="ECO:0000256" key="7">
    <source>
        <dbReference type="ARBA" id="ARBA00022543"/>
    </source>
</evidence>
<dbReference type="GO" id="GO:0010244">
    <property type="term" value="P:response to low fluence blue light stimulus by blue low-fluence system"/>
    <property type="evidence" value="ECO:0007669"/>
    <property type="project" value="UniProtKB-ARBA"/>
</dbReference>
<dbReference type="CDD" id="cd00143">
    <property type="entry name" value="PP2Cc"/>
    <property type="match status" value="1"/>
</dbReference>
<evidence type="ECO:0000313" key="29">
    <source>
        <dbReference type="Proteomes" id="UP000327013"/>
    </source>
</evidence>
<dbReference type="FunFam" id="3.40.50.620:FF:000193">
    <property type="entry name" value="Cryptochrome 1"/>
    <property type="match status" value="1"/>
</dbReference>
<dbReference type="InterPro" id="IPR020978">
    <property type="entry name" value="Cryptochrome_C"/>
</dbReference>
<dbReference type="GO" id="GO:1902347">
    <property type="term" value="P:response to strigolactone"/>
    <property type="evidence" value="ECO:0007669"/>
    <property type="project" value="UniProtKB-ARBA"/>
</dbReference>
<dbReference type="InterPro" id="IPR014134">
    <property type="entry name" value="Cryptochrome_pln"/>
</dbReference>
<feature type="site" description="Electron transfer via tryptophanyl radical" evidence="24">
    <location>
        <position position="394"/>
    </location>
</feature>
<comment type="cofactor">
    <cofactor evidence="1">
        <name>(6R)-5,10-methylene-5,6,7,8-tetrahydrofolate</name>
        <dbReference type="ChEBI" id="CHEBI:15636"/>
    </cofactor>
</comment>
<keyword evidence="15" id="KW-0460">Magnesium</keyword>
<keyword evidence="19" id="KW-0464">Manganese</keyword>
<evidence type="ECO:0000259" key="27">
    <source>
        <dbReference type="PROSITE" id="PS51746"/>
    </source>
</evidence>
<evidence type="ECO:0000256" key="13">
    <source>
        <dbReference type="ARBA" id="ARBA00022827"/>
    </source>
</evidence>
<dbReference type="InterPro" id="IPR036155">
    <property type="entry name" value="Crypto/Photolyase_N_sf"/>
</dbReference>
<feature type="site" description="Electron transfer via tryptophanyl radical" evidence="24">
    <location>
        <position position="371"/>
    </location>
</feature>
<keyword evidence="13 23" id="KW-0274">FAD</keyword>
<reference evidence="28 29" key="1">
    <citation type="submission" date="2019-06" db="EMBL/GenBank/DDBJ databases">
        <title>A chromosomal-level reference genome of Carpinus fangiana (Coryloideae, Betulaceae).</title>
        <authorList>
            <person name="Yang X."/>
            <person name="Wang Z."/>
            <person name="Zhang L."/>
            <person name="Hao G."/>
            <person name="Liu J."/>
            <person name="Yang Y."/>
        </authorList>
    </citation>
    <scope>NUCLEOTIDE SEQUENCE [LARGE SCALE GENOMIC DNA]</scope>
    <source>
        <strain evidence="28">Cfa_2016G</strain>
        <tissue evidence="28">Leaf</tissue>
    </source>
</reference>
<comment type="catalytic activity">
    <reaction evidence="20">
        <text>O-phospho-L-seryl-[protein] + H2O = L-seryl-[protein] + phosphate</text>
        <dbReference type="Rhea" id="RHEA:20629"/>
        <dbReference type="Rhea" id="RHEA-COMP:9863"/>
        <dbReference type="Rhea" id="RHEA-COMP:11604"/>
        <dbReference type="ChEBI" id="CHEBI:15377"/>
        <dbReference type="ChEBI" id="CHEBI:29999"/>
        <dbReference type="ChEBI" id="CHEBI:43474"/>
        <dbReference type="ChEBI" id="CHEBI:83421"/>
        <dbReference type="EC" id="3.1.3.16"/>
    </reaction>
</comment>
<evidence type="ECO:0000256" key="18">
    <source>
        <dbReference type="ARBA" id="ARBA00023170"/>
    </source>
</evidence>
<evidence type="ECO:0000256" key="22">
    <source>
        <dbReference type="ARBA" id="ARBA00082946"/>
    </source>
</evidence>
<dbReference type="GO" id="GO:0005737">
    <property type="term" value="C:cytoplasm"/>
    <property type="evidence" value="ECO:0007669"/>
    <property type="project" value="TreeGrafter"/>
</dbReference>
<keyword evidence="7" id="KW-0600">Photoreceptor protein</keyword>
<dbReference type="SUPFAM" id="SSF52425">
    <property type="entry name" value="Cryptochrome/photolyase, N-terminal domain"/>
    <property type="match status" value="1"/>
</dbReference>
<evidence type="ECO:0000256" key="12">
    <source>
        <dbReference type="ARBA" id="ARBA00022801"/>
    </source>
</evidence>
<evidence type="ECO:0000256" key="2">
    <source>
        <dbReference type="ARBA" id="ARBA00001936"/>
    </source>
</evidence>
<dbReference type="Pfam" id="PF00481">
    <property type="entry name" value="PP2C"/>
    <property type="match status" value="1"/>
</dbReference>
<comment type="cofactor">
    <cofactor evidence="3">
        <name>Mg(2+)</name>
        <dbReference type="ChEBI" id="CHEBI:18420"/>
    </cofactor>
</comment>
<dbReference type="SUPFAM" id="SSF48173">
    <property type="entry name" value="Cryptochrome/photolyase FAD-binding domain"/>
    <property type="match status" value="1"/>
</dbReference>
<dbReference type="InterPro" id="IPR005101">
    <property type="entry name" value="Cryptochr/Photolyase_FAD-bd"/>
</dbReference>
<dbReference type="Pfam" id="PF00875">
    <property type="entry name" value="DNA_photolyase"/>
    <property type="match status" value="1"/>
</dbReference>
<keyword evidence="9 23" id="KW-0285">Flavoprotein</keyword>
<dbReference type="InterPro" id="IPR018394">
    <property type="entry name" value="DNA_photolyase_1_CS_C"/>
</dbReference>
<dbReference type="InterPro" id="IPR036134">
    <property type="entry name" value="Crypto/Photolyase_FAD-like_sf"/>
</dbReference>
<evidence type="ECO:0000256" key="4">
    <source>
        <dbReference type="ARBA" id="ARBA00005862"/>
    </source>
</evidence>
<feature type="domain" description="Photolyase/cryptochrome alpha/beta" evidence="26">
    <location>
        <begin position="6"/>
        <end position="135"/>
    </location>
</feature>
<feature type="binding site" evidence="23">
    <location>
        <position position="229"/>
    </location>
    <ligand>
        <name>FAD</name>
        <dbReference type="ChEBI" id="CHEBI:57692"/>
    </ligand>
</feature>
<dbReference type="GO" id="GO:1901371">
    <property type="term" value="P:regulation of leaf morphogenesis"/>
    <property type="evidence" value="ECO:0007669"/>
    <property type="project" value="UniProtKB-ARBA"/>
</dbReference>
<dbReference type="GO" id="GO:0016604">
    <property type="term" value="C:nuclear body"/>
    <property type="evidence" value="ECO:0007669"/>
    <property type="project" value="UniProtKB-ARBA"/>
</dbReference>
<dbReference type="PANTHER" id="PTHR11455:SF50">
    <property type="entry name" value="CRYPTOCHROME-1"/>
    <property type="match status" value="1"/>
</dbReference>
<dbReference type="PRINTS" id="PR00147">
    <property type="entry name" value="DNAPHOTLYASE"/>
</dbReference>
<feature type="domain" description="PPM-type phosphatase" evidence="27">
    <location>
        <begin position="750"/>
        <end position="997"/>
    </location>
</feature>
<gene>
    <name evidence="28" type="ORF">FH972_013639</name>
</gene>
<dbReference type="GO" id="GO:2000377">
    <property type="term" value="P:regulation of reactive oxygen species metabolic process"/>
    <property type="evidence" value="ECO:0007669"/>
    <property type="project" value="UniProtKB-ARBA"/>
</dbReference>
<dbReference type="GO" id="GO:0048731">
    <property type="term" value="P:system development"/>
    <property type="evidence" value="ECO:0007669"/>
    <property type="project" value="UniProtKB-ARBA"/>
</dbReference>
<dbReference type="PROSITE" id="PS00691">
    <property type="entry name" value="DNA_PHOTOLYASES_1_2"/>
    <property type="match status" value="1"/>
</dbReference>
<dbReference type="InterPro" id="IPR006050">
    <property type="entry name" value="DNA_photolyase_N"/>
</dbReference>
<evidence type="ECO:0000256" key="14">
    <source>
        <dbReference type="ARBA" id="ARBA00022840"/>
    </source>
</evidence>
<dbReference type="FunFam" id="3.60.40.10:FF:000010">
    <property type="entry name" value="Probable protein phosphatase 2C 39"/>
    <property type="match status" value="1"/>
</dbReference>
<evidence type="ECO:0000256" key="21">
    <source>
        <dbReference type="ARBA" id="ARBA00048336"/>
    </source>
</evidence>
<evidence type="ECO:0000256" key="24">
    <source>
        <dbReference type="PIRSR" id="PIRSR602081-2"/>
    </source>
</evidence>
<keyword evidence="11" id="KW-0547">Nucleotide-binding</keyword>
<comment type="cofactor">
    <cofactor evidence="2">
        <name>Mn(2+)</name>
        <dbReference type="ChEBI" id="CHEBI:29035"/>
    </cofactor>
</comment>
<dbReference type="SMART" id="SM00332">
    <property type="entry name" value="PP2Cc"/>
    <property type="match status" value="1"/>
</dbReference>
<evidence type="ECO:0000313" key="28">
    <source>
        <dbReference type="EMBL" id="KAE8056907.1"/>
    </source>
</evidence>
<dbReference type="GO" id="GO:0009791">
    <property type="term" value="P:post-embryonic development"/>
    <property type="evidence" value="ECO:0007669"/>
    <property type="project" value="UniProtKB-ARBA"/>
</dbReference>
<dbReference type="Pfam" id="PF03441">
    <property type="entry name" value="FAD_binding_7"/>
    <property type="match status" value="1"/>
</dbReference>
<protein>
    <recommendedName>
        <fullName evidence="6">protein-serine/threonine phosphatase</fullName>
        <ecNumber evidence="6">3.1.3.16</ecNumber>
    </recommendedName>
    <alternativeName>
        <fullName evidence="22">Blue light photoreceptor</fullName>
    </alternativeName>
</protein>
<dbReference type="Gene3D" id="3.60.40.10">
    <property type="entry name" value="PPM-type phosphatase domain"/>
    <property type="match status" value="1"/>
</dbReference>
<dbReference type="EMBL" id="CM017325">
    <property type="protein sequence ID" value="KAE8056907.1"/>
    <property type="molecule type" value="Genomic_DNA"/>
</dbReference>
<dbReference type="PROSITE" id="PS51645">
    <property type="entry name" value="PHR_CRY_ALPHA_BETA"/>
    <property type="match status" value="1"/>
</dbReference>
<evidence type="ECO:0000256" key="8">
    <source>
        <dbReference type="ARBA" id="ARBA00022606"/>
    </source>
</evidence>
<dbReference type="GO" id="GO:0071949">
    <property type="term" value="F:FAD binding"/>
    <property type="evidence" value="ECO:0007669"/>
    <property type="project" value="UniProtKB-ARBA"/>
</dbReference>
<dbReference type="PROSITE" id="PS00394">
    <property type="entry name" value="DNA_PHOTOLYASES_1_1"/>
    <property type="match status" value="1"/>
</dbReference>
<dbReference type="GO" id="GO:0042803">
    <property type="term" value="F:protein homodimerization activity"/>
    <property type="evidence" value="ECO:0007669"/>
    <property type="project" value="UniProtKB-ARBA"/>
</dbReference>
<evidence type="ECO:0000256" key="25">
    <source>
        <dbReference type="SAM" id="MobiDB-lite"/>
    </source>
</evidence>
<evidence type="ECO:0000256" key="11">
    <source>
        <dbReference type="ARBA" id="ARBA00022741"/>
    </source>
</evidence>
<comment type="similarity">
    <text evidence="5">Belongs to the PP2C family.</text>
</comment>
<dbReference type="AlphaFoldDB" id="A0A5N6RAS8"/>
<name>A0A5N6RAS8_9ROSI</name>
<dbReference type="Gene3D" id="1.25.40.80">
    <property type="match status" value="1"/>
</dbReference>